<evidence type="ECO:0000256" key="1">
    <source>
        <dbReference type="ARBA" id="ARBA00024322"/>
    </source>
</evidence>
<dbReference type="CDD" id="cd01614">
    <property type="entry name" value="EutN_CcmL"/>
    <property type="match status" value="1"/>
</dbReference>
<name>A0A6J4QAZ5_9BACT</name>
<dbReference type="AlphaFoldDB" id="A0A6J4QAZ5"/>
<dbReference type="InterPro" id="IPR036677">
    <property type="entry name" value="EutN_CcmL_sf"/>
</dbReference>
<dbReference type="Gene3D" id="2.40.50.220">
    <property type="entry name" value="EutN/Ccml"/>
    <property type="match status" value="1"/>
</dbReference>
<proteinExistence type="predicted"/>
<protein>
    <recommendedName>
        <fullName evidence="4">Ethanolamine utilization protein EutN</fullName>
    </recommendedName>
</protein>
<accession>A0A6J4QAZ5</accession>
<dbReference type="InterPro" id="IPR004992">
    <property type="entry name" value="EutN_CcmL"/>
</dbReference>
<keyword evidence="2" id="KW-1283">Bacterial microcompartment</keyword>
<evidence type="ECO:0000313" key="3">
    <source>
        <dbReference type="EMBL" id="CAA9438682.1"/>
    </source>
</evidence>
<dbReference type="GO" id="GO:0031469">
    <property type="term" value="C:bacterial microcompartment"/>
    <property type="evidence" value="ECO:0007669"/>
    <property type="project" value="UniProtKB-SubCell"/>
</dbReference>
<dbReference type="SUPFAM" id="SSF159133">
    <property type="entry name" value="EutN/CcmL-like"/>
    <property type="match status" value="1"/>
</dbReference>
<reference evidence="3" key="1">
    <citation type="submission" date="2020-02" db="EMBL/GenBank/DDBJ databases">
        <authorList>
            <person name="Meier V. D."/>
        </authorList>
    </citation>
    <scope>NUCLEOTIDE SEQUENCE</scope>
    <source>
        <strain evidence="3">AVDCRST_MAG64</strain>
    </source>
</reference>
<dbReference type="PROSITE" id="PS51932">
    <property type="entry name" value="BMV"/>
    <property type="match status" value="1"/>
</dbReference>
<dbReference type="Pfam" id="PF03319">
    <property type="entry name" value="EutN_CcmL"/>
    <property type="match status" value="1"/>
</dbReference>
<evidence type="ECO:0008006" key="4">
    <source>
        <dbReference type="Google" id="ProtNLM"/>
    </source>
</evidence>
<dbReference type="PANTHER" id="PTHR36539:SF1">
    <property type="entry name" value="BACTERIAL MICROCOMPARTMENT SHELL VERTEX PROTEIN EUTN"/>
    <property type="match status" value="1"/>
</dbReference>
<organism evidence="3">
    <name type="scientific">uncultured Phycisphaerae bacterium</name>
    <dbReference type="NCBI Taxonomy" id="904963"/>
    <lineage>
        <taxon>Bacteria</taxon>
        <taxon>Pseudomonadati</taxon>
        <taxon>Planctomycetota</taxon>
        <taxon>Phycisphaerae</taxon>
        <taxon>environmental samples</taxon>
    </lineage>
</organism>
<sequence>MFIARVTGHVVATHKDKTLNGQKLFVVEPLNVKYDEATSQPSSLGNTGRAIVALDVVGAGEGQLVLVVQGSSARMTEQTKNLPADAVIIGIVDSAQYGGKTFYSTK</sequence>
<dbReference type="EMBL" id="CADCUQ010000923">
    <property type="protein sequence ID" value="CAA9438682.1"/>
    <property type="molecule type" value="Genomic_DNA"/>
</dbReference>
<evidence type="ECO:0000256" key="2">
    <source>
        <dbReference type="ARBA" id="ARBA00024446"/>
    </source>
</evidence>
<gene>
    <name evidence="3" type="ORF">AVDCRST_MAG64-3989</name>
</gene>
<dbReference type="PANTHER" id="PTHR36539">
    <property type="entry name" value="ETHANOLAMINE UTILIZATION PROTEIN EUTN"/>
    <property type="match status" value="1"/>
</dbReference>
<comment type="subcellular location">
    <subcellularLocation>
        <location evidence="1">Bacterial microcompartment</location>
    </subcellularLocation>
</comment>